<dbReference type="InterPro" id="IPR021834">
    <property type="entry name" value="DUF3426"/>
</dbReference>
<feature type="region of interest" description="Disordered" evidence="1">
    <location>
        <begin position="26"/>
        <end position="49"/>
    </location>
</feature>
<dbReference type="EMBL" id="BMJQ01000024">
    <property type="protein sequence ID" value="GGF46715.1"/>
    <property type="molecule type" value="Genomic_DNA"/>
</dbReference>
<keyword evidence="5" id="KW-1185">Reference proteome</keyword>
<evidence type="ECO:0000256" key="1">
    <source>
        <dbReference type="SAM" id="MobiDB-lite"/>
    </source>
</evidence>
<keyword evidence="2" id="KW-0812">Transmembrane</keyword>
<gene>
    <name evidence="4" type="ORF">GCM10011611_61390</name>
</gene>
<reference evidence="4" key="1">
    <citation type="journal article" date="2014" name="Int. J. Syst. Evol. Microbiol.">
        <title>Complete genome sequence of Corynebacterium casei LMG S-19264T (=DSM 44701T), isolated from a smear-ripened cheese.</title>
        <authorList>
            <consortium name="US DOE Joint Genome Institute (JGI-PGF)"/>
            <person name="Walter F."/>
            <person name="Albersmeier A."/>
            <person name="Kalinowski J."/>
            <person name="Ruckert C."/>
        </authorList>
    </citation>
    <scope>NUCLEOTIDE SEQUENCE</scope>
    <source>
        <strain evidence="4">CGMCC 1.15725</strain>
    </source>
</reference>
<dbReference type="Proteomes" id="UP000646365">
    <property type="component" value="Unassembled WGS sequence"/>
</dbReference>
<evidence type="ECO:0000256" key="2">
    <source>
        <dbReference type="SAM" id="Phobius"/>
    </source>
</evidence>
<dbReference type="Pfam" id="PF11906">
    <property type="entry name" value="DUF3426"/>
    <property type="match status" value="1"/>
</dbReference>
<feature type="domain" description="Zinc finger/thioredoxin putative" evidence="3">
    <location>
        <begin position="52"/>
        <end position="86"/>
    </location>
</feature>
<dbReference type="AlphaFoldDB" id="A0A8J2Z0Z6"/>
<evidence type="ECO:0000313" key="5">
    <source>
        <dbReference type="Proteomes" id="UP000646365"/>
    </source>
</evidence>
<keyword evidence="2" id="KW-1133">Transmembrane helix</keyword>
<proteinExistence type="predicted"/>
<evidence type="ECO:0000259" key="3">
    <source>
        <dbReference type="Pfam" id="PF13717"/>
    </source>
</evidence>
<feature type="region of interest" description="Disordered" evidence="1">
    <location>
        <begin position="120"/>
        <end position="155"/>
    </location>
</feature>
<dbReference type="InterPro" id="IPR011723">
    <property type="entry name" value="Znf/thioredoxin_put"/>
</dbReference>
<sequence>MRDARRFALDAVARRVDNRARFSPPAVASRVPTRTNCPGTNRHRSDRSSDRMILTCPACSTRYLVDPAAIGASGRTVRCARCQHSWHQDLPADQAIPKVTRPAEMSTPPVMPTVSSAFEDRPAAEAPAKPAEPVSTPESMPSFMGRPEPIGTERNLPALPRRQRRISPFLVGWAALVLIVVLLVAGLWFAREPLVAAWPPLGRLYALAGIPVDAQTFGLEVRNLTPAFAKTDNTPTLVVTGEVVNTAGGVRKVPPLRVSLRNSQNQTLKTWDFTLGRDQLLAGESAPFQTSIANPPPDASSAVVIFAESP</sequence>
<accession>A0A8J2Z0Z6</accession>
<keyword evidence="2" id="KW-0472">Membrane</keyword>
<organism evidence="4 5">
    <name type="scientific">Aliidongia dinghuensis</name>
    <dbReference type="NCBI Taxonomy" id="1867774"/>
    <lineage>
        <taxon>Bacteria</taxon>
        <taxon>Pseudomonadati</taxon>
        <taxon>Pseudomonadota</taxon>
        <taxon>Alphaproteobacteria</taxon>
        <taxon>Rhodospirillales</taxon>
        <taxon>Dongiaceae</taxon>
        <taxon>Aliidongia</taxon>
    </lineage>
</organism>
<name>A0A8J2Z0Z6_9PROT</name>
<evidence type="ECO:0000313" key="4">
    <source>
        <dbReference type="EMBL" id="GGF46715.1"/>
    </source>
</evidence>
<protein>
    <submittedName>
        <fullName evidence="4">Thioredoxin</fullName>
    </submittedName>
</protein>
<comment type="caution">
    <text evidence="4">The sequence shown here is derived from an EMBL/GenBank/DDBJ whole genome shotgun (WGS) entry which is preliminary data.</text>
</comment>
<dbReference type="CDD" id="cd20335">
    <property type="entry name" value="BRcat_RBR"/>
    <property type="match status" value="1"/>
</dbReference>
<feature type="transmembrane region" description="Helical" evidence="2">
    <location>
        <begin position="169"/>
        <end position="190"/>
    </location>
</feature>
<dbReference type="NCBIfam" id="TIGR02098">
    <property type="entry name" value="MJ0042_CXXC"/>
    <property type="match status" value="1"/>
</dbReference>
<feature type="compositionally biased region" description="Low complexity" evidence="1">
    <location>
        <begin position="124"/>
        <end position="133"/>
    </location>
</feature>
<reference evidence="4" key="2">
    <citation type="submission" date="2020-09" db="EMBL/GenBank/DDBJ databases">
        <authorList>
            <person name="Sun Q."/>
            <person name="Zhou Y."/>
        </authorList>
    </citation>
    <scope>NUCLEOTIDE SEQUENCE</scope>
    <source>
        <strain evidence="4">CGMCC 1.15725</strain>
    </source>
</reference>
<dbReference type="Pfam" id="PF13717">
    <property type="entry name" value="Zn_ribbon_4"/>
    <property type="match status" value="1"/>
</dbReference>